<keyword evidence="4 6" id="KW-0694">RNA-binding</keyword>
<keyword evidence="2" id="KW-0963">Cytoplasm</keyword>
<keyword evidence="11" id="KW-1185">Reference proteome</keyword>
<protein>
    <submittedName>
        <fullName evidence="10">Aminoacyl tRNA synthase complex-interacting multifunctional protein 1</fullName>
    </submittedName>
</protein>
<dbReference type="FunFam" id="2.40.50.140:FF:000047">
    <property type="entry name" value="tyrosine--tRNA ligase, cytoplasmic isoform X2"/>
    <property type="match status" value="1"/>
</dbReference>
<dbReference type="Pfam" id="PF01588">
    <property type="entry name" value="tRNA_bind"/>
    <property type="match status" value="1"/>
</dbReference>
<evidence type="ECO:0000259" key="9">
    <source>
        <dbReference type="PROSITE" id="PS50886"/>
    </source>
</evidence>
<dbReference type="Gene3D" id="2.40.50.140">
    <property type="entry name" value="Nucleic acid-binding proteins"/>
    <property type="match status" value="1"/>
</dbReference>
<comment type="caution">
    <text evidence="10">The sequence shown here is derived from an EMBL/GenBank/DDBJ whole genome shotgun (WGS) entry which is preliminary data.</text>
</comment>
<dbReference type="PROSITE" id="PS50886">
    <property type="entry name" value="TRBD"/>
    <property type="match status" value="1"/>
</dbReference>
<name>A0AAN8X4X7_HALRR</name>
<evidence type="ECO:0000256" key="6">
    <source>
        <dbReference type="PROSITE-ProRule" id="PRU00209"/>
    </source>
</evidence>
<dbReference type="GO" id="GO:0005737">
    <property type="term" value="C:cytoplasm"/>
    <property type="evidence" value="ECO:0007669"/>
    <property type="project" value="UniProtKB-SubCell"/>
</dbReference>
<proteinExistence type="predicted"/>
<evidence type="ECO:0000256" key="4">
    <source>
        <dbReference type="ARBA" id="ARBA00022884"/>
    </source>
</evidence>
<dbReference type="InterPro" id="IPR012340">
    <property type="entry name" value="NA-bd_OB-fold"/>
</dbReference>
<dbReference type="CDD" id="cd02799">
    <property type="entry name" value="tRNA_bind_EMAP-II_like"/>
    <property type="match status" value="1"/>
</dbReference>
<evidence type="ECO:0000256" key="3">
    <source>
        <dbReference type="ARBA" id="ARBA00022555"/>
    </source>
</evidence>
<evidence type="ECO:0000256" key="7">
    <source>
        <dbReference type="SAM" id="Coils"/>
    </source>
</evidence>
<dbReference type="Proteomes" id="UP001381693">
    <property type="component" value="Unassembled WGS sequence"/>
</dbReference>
<dbReference type="InterPro" id="IPR002547">
    <property type="entry name" value="tRNA-bd_dom"/>
</dbReference>
<feature type="domain" description="TRNA-binding" evidence="9">
    <location>
        <begin position="146"/>
        <end position="247"/>
    </location>
</feature>
<feature type="region of interest" description="Disordered" evidence="8">
    <location>
        <begin position="99"/>
        <end position="143"/>
    </location>
</feature>
<organism evidence="10 11">
    <name type="scientific">Halocaridina rubra</name>
    <name type="common">Hawaiian red shrimp</name>
    <dbReference type="NCBI Taxonomy" id="373956"/>
    <lineage>
        <taxon>Eukaryota</taxon>
        <taxon>Metazoa</taxon>
        <taxon>Ecdysozoa</taxon>
        <taxon>Arthropoda</taxon>
        <taxon>Crustacea</taxon>
        <taxon>Multicrustacea</taxon>
        <taxon>Malacostraca</taxon>
        <taxon>Eumalacostraca</taxon>
        <taxon>Eucarida</taxon>
        <taxon>Decapoda</taxon>
        <taxon>Pleocyemata</taxon>
        <taxon>Caridea</taxon>
        <taxon>Atyoidea</taxon>
        <taxon>Atyidae</taxon>
        <taxon>Halocaridina</taxon>
    </lineage>
</organism>
<evidence type="ECO:0000256" key="5">
    <source>
        <dbReference type="ARBA" id="ARBA00022917"/>
    </source>
</evidence>
<dbReference type="PANTHER" id="PTHR11586:SF33">
    <property type="entry name" value="AMINOACYL TRNA SYNTHASE COMPLEX-INTERACTING MULTIFUNCTIONAL PROTEIN 1"/>
    <property type="match status" value="1"/>
</dbReference>
<dbReference type="PANTHER" id="PTHR11586">
    <property type="entry name" value="TRNA-AMINOACYLATION COFACTOR ARC1 FAMILY MEMBER"/>
    <property type="match status" value="1"/>
</dbReference>
<dbReference type="GO" id="GO:0000049">
    <property type="term" value="F:tRNA binding"/>
    <property type="evidence" value="ECO:0007669"/>
    <property type="project" value="UniProtKB-UniRule"/>
</dbReference>
<gene>
    <name evidence="10" type="primary">AIMP1</name>
    <name evidence="10" type="ORF">SK128_026174</name>
</gene>
<reference evidence="10 11" key="1">
    <citation type="submission" date="2023-11" db="EMBL/GenBank/DDBJ databases">
        <title>Halocaridina rubra genome assembly.</title>
        <authorList>
            <person name="Smith C."/>
        </authorList>
    </citation>
    <scope>NUCLEOTIDE SEQUENCE [LARGE SCALE GENOMIC DNA]</scope>
    <source>
        <strain evidence="10">EP-1</strain>
        <tissue evidence="10">Whole</tissue>
    </source>
</reference>
<sequence>MSVLSSSHVQLEQRAVQAEQMIETLTKQVNELKTAAVGKQKEVLLRENQGLRREVDRLKNVLINLEVNQGVPQYYDFTSKSNAVAPGTTVVVDASTPSVPSVSEQIVQPKEAKSQTSKPKKEKGEKPERKEKAGGSKKADDDMPVDVSRLDFRVGRIVETSKHPDADSLYVEKVDIGEEKPRTVVSGLVRFIPEAEMQNRMVVLLCNLKPAKMRGITSEAMVMCASTPEKVEILAPPDGSQPGDFVDCDGYVRNPDSVLNPKKKIFETCAPDLRTDVNKVATYKGVALRVGNKGVVCAQTLANVQIK</sequence>
<evidence type="ECO:0000313" key="10">
    <source>
        <dbReference type="EMBL" id="KAK7076271.1"/>
    </source>
</evidence>
<keyword evidence="5" id="KW-0648">Protein biosynthesis</keyword>
<evidence type="ECO:0000256" key="8">
    <source>
        <dbReference type="SAM" id="MobiDB-lite"/>
    </source>
</evidence>
<keyword evidence="3 6" id="KW-0820">tRNA-binding</keyword>
<dbReference type="EMBL" id="JAXCGZ010009746">
    <property type="protein sequence ID" value="KAK7076271.1"/>
    <property type="molecule type" value="Genomic_DNA"/>
</dbReference>
<feature type="coiled-coil region" evidence="7">
    <location>
        <begin position="8"/>
        <end position="68"/>
    </location>
</feature>
<accession>A0AAN8X4X7</accession>
<keyword evidence="7" id="KW-0175">Coiled coil</keyword>
<comment type="subcellular location">
    <subcellularLocation>
        <location evidence="1">Cytoplasm</location>
    </subcellularLocation>
</comment>
<dbReference type="AlphaFoldDB" id="A0AAN8X4X7"/>
<dbReference type="InterPro" id="IPR051270">
    <property type="entry name" value="Tyrosine-tRNA_ligase_regulator"/>
</dbReference>
<feature type="compositionally biased region" description="Basic and acidic residues" evidence="8">
    <location>
        <begin position="122"/>
        <end position="141"/>
    </location>
</feature>
<dbReference type="SUPFAM" id="SSF50249">
    <property type="entry name" value="Nucleic acid-binding proteins"/>
    <property type="match status" value="1"/>
</dbReference>
<evidence type="ECO:0000256" key="1">
    <source>
        <dbReference type="ARBA" id="ARBA00004496"/>
    </source>
</evidence>
<evidence type="ECO:0000313" key="11">
    <source>
        <dbReference type="Proteomes" id="UP001381693"/>
    </source>
</evidence>
<dbReference type="GO" id="GO:0006412">
    <property type="term" value="P:translation"/>
    <property type="evidence" value="ECO:0007669"/>
    <property type="project" value="UniProtKB-KW"/>
</dbReference>
<evidence type="ECO:0000256" key="2">
    <source>
        <dbReference type="ARBA" id="ARBA00022490"/>
    </source>
</evidence>